<dbReference type="AlphaFoldDB" id="A0A7X3SJJ0"/>
<dbReference type="Proteomes" id="UP000460412">
    <property type="component" value="Unassembled WGS sequence"/>
</dbReference>
<feature type="transmembrane region" description="Helical" evidence="1">
    <location>
        <begin position="6"/>
        <end position="24"/>
    </location>
</feature>
<dbReference type="EMBL" id="WUQX01000001">
    <property type="protein sequence ID" value="MXP76376.1"/>
    <property type="molecule type" value="Genomic_DNA"/>
</dbReference>
<name>A0A7X3SJJ0_9FIRM</name>
<keyword evidence="3" id="KW-1185">Reference proteome</keyword>
<reference evidence="2 3" key="1">
    <citation type="submission" date="2019-12" db="EMBL/GenBank/DDBJ databases">
        <title>Sporaefaciens musculi gen. nov., sp. nov., a novel bacterium isolated from the caecum of an obese mouse.</title>
        <authorList>
            <person name="Rasmussen T.S."/>
            <person name="Streidl T."/>
            <person name="Hitch T.C.A."/>
            <person name="Wortmann E."/>
            <person name="Deptula P."/>
            <person name="Hansen M."/>
            <person name="Nielsen D.S."/>
            <person name="Clavel T."/>
            <person name="Vogensen F.K."/>
        </authorList>
    </citation>
    <scope>NUCLEOTIDE SEQUENCE [LARGE SCALE GENOMIC DNA]</scope>
    <source>
        <strain evidence="2 3">WCA-9-b2</strain>
    </source>
</reference>
<feature type="transmembrane region" description="Helical" evidence="1">
    <location>
        <begin position="93"/>
        <end position="111"/>
    </location>
</feature>
<dbReference type="InterPro" id="IPR021737">
    <property type="entry name" value="Phage_phiKZ_Orf197"/>
</dbReference>
<keyword evidence="1" id="KW-0472">Membrane</keyword>
<dbReference type="Pfam" id="PF11750">
    <property type="entry name" value="DUF3307"/>
    <property type="match status" value="1"/>
</dbReference>
<protein>
    <submittedName>
        <fullName evidence="2">DUF3307 domain-containing protein</fullName>
    </submittedName>
</protein>
<feature type="transmembrane region" description="Helical" evidence="1">
    <location>
        <begin position="62"/>
        <end position="81"/>
    </location>
</feature>
<evidence type="ECO:0000256" key="1">
    <source>
        <dbReference type="SAM" id="Phobius"/>
    </source>
</evidence>
<feature type="transmembrane region" description="Helical" evidence="1">
    <location>
        <begin position="36"/>
        <end position="56"/>
    </location>
</feature>
<keyword evidence="1" id="KW-0812">Transmembrane</keyword>
<dbReference type="RefSeq" id="WP_159751515.1">
    <property type="nucleotide sequence ID" value="NZ_CASZNZ010000019.1"/>
</dbReference>
<feature type="transmembrane region" description="Helical" evidence="1">
    <location>
        <begin position="191"/>
        <end position="209"/>
    </location>
</feature>
<organism evidence="2 3">
    <name type="scientific">Sporofaciens musculi</name>
    <dbReference type="NCBI Taxonomy" id="2681861"/>
    <lineage>
        <taxon>Bacteria</taxon>
        <taxon>Bacillati</taxon>
        <taxon>Bacillota</taxon>
        <taxon>Clostridia</taxon>
        <taxon>Lachnospirales</taxon>
        <taxon>Lachnospiraceae</taxon>
        <taxon>Sporofaciens</taxon>
    </lineage>
</organism>
<sequence>MLRYTFLILLVIHVLCDFYFRTETVESKMKIELRQVLYHACIYGVFSVLLFILFLPGLEWRYILFFVLSHGLIDVITYFFHFQSTFWQNERNIFLLDQAMHFMIVSMLVYYTRTLDLRNLCREEVCQFLDVFGVPECILLAWMARLLLIHKPANILIVHILSVYKPTEKDGEAQKGNDKNAGRFIGTLERIIMVIFIALEQYSAVGLVLTAKSIARYERITKEQDFAEYYLLGTLLSTIVAICVSVLI</sequence>
<comment type="caution">
    <text evidence="2">The sequence shown here is derived from an EMBL/GenBank/DDBJ whole genome shotgun (WGS) entry which is preliminary data.</text>
</comment>
<gene>
    <name evidence="2" type="ORF">GN277_13530</name>
</gene>
<evidence type="ECO:0000313" key="2">
    <source>
        <dbReference type="EMBL" id="MXP76376.1"/>
    </source>
</evidence>
<feature type="transmembrane region" description="Helical" evidence="1">
    <location>
        <begin position="229"/>
        <end position="247"/>
    </location>
</feature>
<evidence type="ECO:0000313" key="3">
    <source>
        <dbReference type="Proteomes" id="UP000460412"/>
    </source>
</evidence>
<accession>A0A7X3SJJ0</accession>
<keyword evidence="1" id="KW-1133">Transmembrane helix</keyword>
<proteinExistence type="predicted"/>